<accession>A0ABV6JTF0</accession>
<proteinExistence type="predicted"/>
<dbReference type="EMBL" id="JBHLUN010000003">
    <property type="protein sequence ID" value="MFC0407596.1"/>
    <property type="molecule type" value="Genomic_DNA"/>
</dbReference>
<organism evidence="1 2">
    <name type="scientific">Roseomonas elaeocarpi</name>
    <dbReference type="NCBI Taxonomy" id="907779"/>
    <lineage>
        <taxon>Bacteria</taxon>
        <taxon>Pseudomonadati</taxon>
        <taxon>Pseudomonadota</taxon>
        <taxon>Alphaproteobacteria</taxon>
        <taxon>Acetobacterales</taxon>
        <taxon>Roseomonadaceae</taxon>
        <taxon>Roseomonas</taxon>
    </lineage>
</organism>
<reference evidence="1 2" key="1">
    <citation type="submission" date="2024-09" db="EMBL/GenBank/DDBJ databases">
        <authorList>
            <person name="Sun Q."/>
            <person name="Mori K."/>
        </authorList>
    </citation>
    <scope>NUCLEOTIDE SEQUENCE [LARGE SCALE GENOMIC DNA]</scope>
    <source>
        <strain evidence="1 2">TBRC 5777</strain>
    </source>
</reference>
<keyword evidence="2" id="KW-1185">Reference proteome</keyword>
<dbReference type="Proteomes" id="UP001589865">
    <property type="component" value="Unassembled WGS sequence"/>
</dbReference>
<name>A0ABV6JTF0_9PROT</name>
<protein>
    <submittedName>
        <fullName evidence="1">Uncharacterized protein</fullName>
    </submittedName>
</protein>
<gene>
    <name evidence="1" type="ORF">ACFFGY_05005</name>
</gene>
<evidence type="ECO:0000313" key="1">
    <source>
        <dbReference type="EMBL" id="MFC0407596.1"/>
    </source>
</evidence>
<evidence type="ECO:0000313" key="2">
    <source>
        <dbReference type="Proteomes" id="UP001589865"/>
    </source>
</evidence>
<dbReference type="RefSeq" id="WP_377043309.1">
    <property type="nucleotide sequence ID" value="NZ_JBHLUN010000003.1"/>
</dbReference>
<sequence>MPSSPKRLRVARLIDGEVRPLMGDESSPPRRIRKARQSAIDGQERLLLLWDALSSQGRRTLLLAAQLIAQEEGALPQGSSALNID</sequence>
<comment type="caution">
    <text evidence="1">The sequence shown here is derived from an EMBL/GenBank/DDBJ whole genome shotgun (WGS) entry which is preliminary data.</text>
</comment>